<dbReference type="GO" id="GO:0006825">
    <property type="term" value="P:copper ion transport"/>
    <property type="evidence" value="ECO:0007669"/>
    <property type="project" value="InterPro"/>
</dbReference>
<feature type="transmembrane region" description="Helical" evidence="6">
    <location>
        <begin position="116"/>
        <end position="137"/>
    </location>
</feature>
<proteinExistence type="predicted"/>
<evidence type="ECO:0000313" key="8">
    <source>
        <dbReference type="EMBL" id="ANU27379.1"/>
    </source>
</evidence>
<feature type="transmembrane region" description="Helical" evidence="6">
    <location>
        <begin position="41"/>
        <end position="65"/>
    </location>
</feature>
<accession>A0A1B1S2J5</accession>
<dbReference type="InterPro" id="IPR008457">
    <property type="entry name" value="Cu-R_CopD_dom"/>
</dbReference>
<evidence type="ECO:0000259" key="7">
    <source>
        <dbReference type="Pfam" id="PF05425"/>
    </source>
</evidence>
<evidence type="ECO:0000313" key="9">
    <source>
        <dbReference type="Proteomes" id="UP000053354"/>
    </source>
</evidence>
<evidence type="ECO:0000256" key="2">
    <source>
        <dbReference type="ARBA" id="ARBA00022475"/>
    </source>
</evidence>
<evidence type="ECO:0000256" key="6">
    <source>
        <dbReference type="SAM" id="Phobius"/>
    </source>
</evidence>
<keyword evidence="4 6" id="KW-1133">Transmembrane helix</keyword>
<feature type="transmembrane region" description="Helical" evidence="6">
    <location>
        <begin position="143"/>
        <end position="161"/>
    </location>
</feature>
<dbReference type="RefSeq" id="WP_049693013.1">
    <property type="nucleotide sequence ID" value="NZ_CP016540.2"/>
</dbReference>
<dbReference type="EMBL" id="CP016540">
    <property type="protein sequence ID" value="ANU27379.1"/>
    <property type="molecule type" value="Genomic_DNA"/>
</dbReference>
<dbReference type="GO" id="GO:0005886">
    <property type="term" value="C:plasma membrane"/>
    <property type="evidence" value="ECO:0007669"/>
    <property type="project" value="UniProtKB-SubCell"/>
</dbReference>
<keyword evidence="9" id="KW-1185">Reference proteome</keyword>
<evidence type="ECO:0000256" key="5">
    <source>
        <dbReference type="ARBA" id="ARBA00023136"/>
    </source>
</evidence>
<dbReference type="Pfam" id="PF05425">
    <property type="entry name" value="CopD"/>
    <property type="match status" value="1"/>
</dbReference>
<evidence type="ECO:0000256" key="1">
    <source>
        <dbReference type="ARBA" id="ARBA00004651"/>
    </source>
</evidence>
<feature type="transmembrane region" description="Helical" evidence="6">
    <location>
        <begin position="330"/>
        <end position="351"/>
    </location>
</feature>
<keyword evidence="2" id="KW-1003">Cell membrane</keyword>
<keyword evidence="3 6" id="KW-0812">Transmembrane</keyword>
<organism evidence="8 9">
    <name type="scientific">Planococcus versutus</name>
    <dbReference type="NCBI Taxonomy" id="1302659"/>
    <lineage>
        <taxon>Bacteria</taxon>
        <taxon>Bacillati</taxon>
        <taxon>Bacillota</taxon>
        <taxon>Bacilli</taxon>
        <taxon>Bacillales</taxon>
        <taxon>Caryophanaceae</taxon>
        <taxon>Planococcus</taxon>
    </lineage>
</organism>
<dbReference type="OrthoDB" id="2387346at2"/>
<gene>
    <name evidence="8" type="ORF">I858_010300</name>
</gene>
<reference evidence="8" key="1">
    <citation type="submission" date="2016-10" db="EMBL/GenBank/DDBJ databases">
        <authorList>
            <person name="See-Too W.S."/>
        </authorList>
    </citation>
    <scope>NUCLEOTIDE SEQUENCE</scope>
    <source>
        <strain evidence="8">L10.15</strain>
    </source>
</reference>
<sequence>MIFFTAIADVFLYTAFSYLAGAIILKFVPENKKPSLSTSKMLLLISTLAIIFLSFVPVYELVVFLQSTQSTAEAFQTAITQFRIGQGWLVTVLLSVVLAITIYVDGNRYIQALYTFLLILTVGFYSHISTLDLWAGFALHSSHILLMSVWTGILLHVAWFAENGKNWRRFLSWFTPVALVCVAGVIASGVVIMFFFVAPADYTNSWALPYGQLLLLKHISIIPVLLAALLNGFLNKKKVFQQAWLKVESLLLLCVFVFTAFMSKQAPPHDVNDTLRIEGGGWLIEKISGPLYIPIAAQLDWTLNGVLLIGLSLLLLSLMLVSFYRQLNTWLSLFWGVGFIGCFYIGLMMNLSF</sequence>
<feature type="transmembrane region" description="Helical" evidence="6">
    <location>
        <begin position="243"/>
        <end position="262"/>
    </location>
</feature>
<keyword evidence="5 6" id="KW-0472">Membrane</keyword>
<feature type="transmembrane region" description="Helical" evidence="6">
    <location>
        <begin position="210"/>
        <end position="231"/>
    </location>
</feature>
<dbReference type="KEGG" id="pll:I858_010300"/>
<protein>
    <recommendedName>
        <fullName evidence="7">Copper resistance protein D domain-containing protein</fullName>
    </recommendedName>
</protein>
<dbReference type="AlphaFoldDB" id="A0A1B1S2J5"/>
<feature type="domain" description="Copper resistance protein D" evidence="7">
    <location>
        <begin position="169"/>
        <end position="261"/>
    </location>
</feature>
<dbReference type="STRING" id="1302659.I858_010300"/>
<feature type="transmembrane region" description="Helical" evidence="6">
    <location>
        <begin position="6"/>
        <end position="29"/>
    </location>
</feature>
<feature type="transmembrane region" description="Helical" evidence="6">
    <location>
        <begin position="173"/>
        <end position="198"/>
    </location>
</feature>
<dbReference type="InterPro" id="IPR032694">
    <property type="entry name" value="CopC/D"/>
</dbReference>
<dbReference type="PANTHER" id="PTHR34820">
    <property type="entry name" value="INNER MEMBRANE PROTEIN YEBZ"/>
    <property type="match status" value="1"/>
</dbReference>
<feature type="transmembrane region" description="Helical" evidence="6">
    <location>
        <begin position="301"/>
        <end position="323"/>
    </location>
</feature>
<evidence type="ECO:0000256" key="3">
    <source>
        <dbReference type="ARBA" id="ARBA00022692"/>
    </source>
</evidence>
<name>A0A1B1S2J5_9BACL</name>
<dbReference type="PANTHER" id="PTHR34820:SF4">
    <property type="entry name" value="INNER MEMBRANE PROTEIN YEBZ"/>
    <property type="match status" value="1"/>
</dbReference>
<comment type="subcellular location">
    <subcellularLocation>
        <location evidence="1">Cell membrane</location>
        <topology evidence="1">Multi-pass membrane protein</topology>
    </subcellularLocation>
</comment>
<dbReference type="Proteomes" id="UP000053354">
    <property type="component" value="Chromosome"/>
</dbReference>
<feature type="transmembrane region" description="Helical" evidence="6">
    <location>
        <begin position="85"/>
        <end position="104"/>
    </location>
</feature>
<evidence type="ECO:0000256" key="4">
    <source>
        <dbReference type="ARBA" id="ARBA00022989"/>
    </source>
</evidence>